<feature type="compositionally biased region" description="Acidic residues" evidence="8">
    <location>
        <begin position="292"/>
        <end position="303"/>
    </location>
</feature>
<dbReference type="PANTHER" id="PTHR46494:SF1">
    <property type="entry name" value="CORA FAMILY METAL ION TRANSPORTER (EUROFUNG)"/>
    <property type="match status" value="1"/>
</dbReference>
<keyword evidence="11" id="KW-1185">Reference proteome</keyword>
<comment type="similarity">
    <text evidence="2">Belongs to the CorA metal ion transporter (MIT) (TC 1.A.35) family.</text>
</comment>
<dbReference type="Gene3D" id="1.20.58.340">
    <property type="entry name" value="Magnesium transport protein CorA, transmembrane region"/>
    <property type="match status" value="2"/>
</dbReference>
<keyword evidence="4" id="KW-1003">Cell membrane</keyword>
<feature type="region of interest" description="Disordered" evidence="8">
    <location>
        <begin position="287"/>
        <end position="365"/>
    </location>
</feature>
<dbReference type="EMBL" id="JAWCUI010000009">
    <property type="protein sequence ID" value="KAL1900635.1"/>
    <property type="molecule type" value="Genomic_DNA"/>
</dbReference>
<evidence type="ECO:0000256" key="3">
    <source>
        <dbReference type="ARBA" id="ARBA00022448"/>
    </source>
</evidence>
<feature type="compositionally biased region" description="Basic and acidic residues" evidence="8">
    <location>
        <begin position="336"/>
        <end position="345"/>
    </location>
</feature>
<evidence type="ECO:0000256" key="7">
    <source>
        <dbReference type="ARBA" id="ARBA00023136"/>
    </source>
</evidence>
<keyword evidence="7 9" id="KW-0472">Membrane</keyword>
<keyword evidence="3" id="KW-0813">Transport</keyword>
<organism evidence="10 11">
    <name type="scientific">Sporothrix stenoceras</name>
    <dbReference type="NCBI Taxonomy" id="5173"/>
    <lineage>
        <taxon>Eukaryota</taxon>
        <taxon>Fungi</taxon>
        <taxon>Dikarya</taxon>
        <taxon>Ascomycota</taxon>
        <taxon>Pezizomycotina</taxon>
        <taxon>Sordariomycetes</taxon>
        <taxon>Sordariomycetidae</taxon>
        <taxon>Ophiostomatales</taxon>
        <taxon>Ophiostomataceae</taxon>
        <taxon>Sporothrix</taxon>
    </lineage>
</organism>
<keyword evidence="6 9" id="KW-1133">Transmembrane helix</keyword>
<evidence type="ECO:0000256" key="2">
    <source>
        <dbReference type="ARBA" id="ARBA00009765"/>
    </source>
</evidence>
<reference evidence="10 11" key="1">
    <citation type="journal article" date="2024" name="IMA Fungus">
        <title>IMA Genome - F19 : A genome assembly and annotation guide to empower mycologists, including annotated draft genome sequences of Ceratocystis pirilliformis, Diaporthe australafricana, Fusarium ophioides, Paecilomyces lecythidis, and Sporothrix stenoceras.</title>
        <authorList>
            <person name="Aylward J."/>
            <person name="Wilson A.M."/>
            <person name="Visagie C.M."/>
            <person name="Spraker J."/>
            <person name="Barnes I."/>
            <person name="Buitendag C."/>
            <person name="Ceriani C."/>
            <person name="Del Mar Angel L."/>
            <person name="du Plessis D."/>
            <person name="Fuchs T."/>
            <person name="Gasser K."/>
            <person name="Kramer D."/>
            <person name="Li W."/>
            <person name="Munsamy K."/>
            <person name="Piso A."/>
            <person name="Price J.L."/>
            <person name="Sonnekus B."/>
            <person name="Thomas C."/>
            <person name="van der Nest A."/>
            <person name="van Dijk A."/>
            <person name="van Heerden A."/>
            <person name="van Vuuren N."/>
            <person name="Yilmaz N."/>
            <person name="Duong T.A."/>
            <person name="van der Merwe N.A."/>
            <person name="Wingfield M.J."/>
            <person name="Wingfield B.D."/>
        </authorList>
    </citation>
    <scope>NUCLEOTIDE SEQUENCE [LARGE SCALE GENOMIC DNA]</scope>
    <source>
        <strain evidence="10 11">CMW 5346</strain>
    </source>
</reference>
<feature type="region of interest" description="Disordered" evidence="8">
    <location>
        <begin position="152"/>
        <end position="177"/>
    </location>
</feature>
<evidence type="ECO:0000256" key="1">
    <source>
        <dbReference type="ARBA" id="ARBA00004651"/>
    </source>
</evidence>
<evidence type="ECO:0000313" key="10">
    <source>
        <dbReference type="EMBL" id="KAL1900635.1"/>
    </source>
</evidence>
<dbReference type="Gene3D" id="3.30.460.20">
    <property type="entry name" value="CorA soluble domain-like"/>
    <property type="match status" value="1"/>
</dbReference>
<dbReference type="InterPro" id="IPR002523">
    <property type="entry name" value="MgTranspt_CorA/ZnTranspt_ZntB"/>
</dbReference>
<comment type="caution">
    <text evidence="10">The sequence shown here is derived from an EMBL/GenBank/DDBJ whole genome shotgun (WGS) entry which is preliminary data.</text>
</comment>
<gene>
    <name evidence="10" type="ORF">Sste5346_002360</name>
</gene>
<evidence type="ECO:0000256" key="4">
    <source>
        <dbReference type="ARBA" id="ARBA00022475"/>
    </source>
</evidence>
<dbReference type="InterPro" id="IPR045861">
    <property type="entry name" value="CorA_cytoplasmic_dom"/>
</dbReference>
<dbReference type="Proteomes" id="UP001583186">
    <property type="component" value="Unassembled WGS sequence"/>
</dbReference>
<feature type="compositionally biased region" description="Low complexity" evidence="8">
    <location>
        <begin position="26"/>
        <end position="44"/>
    </location>
</feature>
<dbReference type="SUPFAM" id="SSF143865">
    <property type="entry name" value="CorA soluble domain-like"/>
    <property type="match status" value="1"/>
</dbReference>
<name>A0ABR3ZJN6_9PEZI</name>
<protein>
    <submittedName>
        <fullName evidence="10">Uncharacterized protein</fullName>
    </submittedName>
</protein>
<dbReference type="SUPFAM" id="SSF144083">
    <property type="entry name" value="Magnesium transport protein CorA, transmembrane region"/>
    <property type="match status" value="1"/>
</dbReference>
<dbReference type="PANTHER" id="PTHR46494">
    <property type="entry name" value="CORA FAMILY METAL ION TRANSPORTER (EUROFUNG)"/>
    <property type="match status" value="1"/>
</dbReference>
<dbReference type="InterPro" id="IPR045863">
    <property type="entry name" value="CorA_TM1_TM2"/>
</dbReference>
<keyword evidence="5 9" id="KW-0812">Transmembrane</keyword>
<evidence type="ECO:0000313" key="11">
    <source>
        <dbReference type="Proteomes" id="UP001583186"/>
    </source>
</evidence>
<feature type="transmembrane region" description="Helical" evidence="9">
    <location>
        <begin position="637"/>
        <end position="655"/>
    </location>
</feature>
<accession>A0ABR3ZJN6</accession>
<proteinExistence type="inferred from homology"/>
<feature type="compositionally biased region" description="Low complexity" evidence="8">
    <location>
        <begin position="83"/>
        <end position="102"/>
    </location>
</feature>
<evidence type="ECO:0000256" key="9">
    <source>
        <dbReference type="SAM" id="Phobius"/>
    </source>
</evidence>
<dbReference type="Pfam" id="PF01544">
    <property type="entry name" value="CorA"/>
    <property type="match status" value="1"/>
</dbReference>
<evidence type="ECO:0000256" key="8">
    <source>
        <dbReference type="SAM" id="MobiDB-lite"/>
    </source>
</evidence>
<evidence type="ECO:0000256" key="6">
    <source>
        <dbReference type="ARBA" id="ARBA00022989"/>
    </source>
</evidence>
<comment type="subcellular location">
    <subcellularLocation>
        <location evidence="1">Cell membrane</location>
        <topology evidence="1">Multi-pass membrane protein</topology>
    </subcellularLocation>
</comment>
<evidence type="ECO:0000256" key="5">
    <source>
        <dbReference type="ARBA" id="ARBA00022692"/>
    </source>
</evidence>
<sequence length="683" mass="75170">MSSSDDSSSTAAMPPLAVHNEGAEGAEGAAAASFSPQLSPSSAVAPPPPAPSQRHIHYAEEGTGPSTVSAPPALSVNAQLANSRGHGQGPSHSSGSHGQSRPMSESDLPVHGANSHVDDPGSLMSPTVPPSLRRRSTKRAVTFRNVDNFSDYEVRPGWQPGAEPGIDTSKPDGGRDSLAKMMSPSEITVVDFSHDDIVTTRLDNATLGGFLAVPQPAHMKCRWINVNGLSWDVIQMLGNYKHLHRLAIEDLINTRNRTKADWYPTHTFMVLTLQKLVHFNYAKNRISRSDESDSDSSDSDDEYSNDKKGTSVKSGRSGHSRMSGISRRFTGMFGRRSRDGGRGKAADPPFGSRNLENGTRPLSRAASMPDLEDLKHVNAFRTLQRYHSSPNDARTDFMESHSALSSRNLAVAAEQVSVFITDDNTVISFFELSAQDVEQPILRRLRLPDTSLRRSCDASMVTQAILDAIIDLAIPVTVCYGDVIADLELDVLTSPSVKHTKSLYITITEMNKVLSFINPVMNLINTLRDHQTEDAAVDDLQNPAKGVTISPTTYIYLADVLDHCVLITESLDQIRGQAENMISLIFNTISANQNESMKQLTVVTIIFLPLTFLTGYFGQNFDGFSDLELGIPFFWKIAGPVIFFTVVIMMYDMILRYFKSLGQRRDILRIRKHRRKHSKSKNN</sequence>
<feature type="region of interest" description="Disordered" evidence="8">
    <location>
        <begin position="1"/>
        <end position="139"/>
    </location>
</feature>
<feature type="transmembrane region" description="Helical" evidence="9">
    <location>
        <begin position="600"/>
        <end position="617"/>
    </location>
</feature>